<accession>A0AAC8QH64</accession>
<feature type="region of interest" description="Disordered" evidence="1">
    <location>
        <begin position="46"/>
        <end position="87"/>
    </location>
</feature>
<dbReference type="KEGG" id="age:AA314_09253"/>
<dbReference type="AlphaFoldDB" id="A0AAC8QH64"/>
<evidence type="ECO:0000256" key="1">
    <source>
        <dbReference type="SAM" id="MobiDB-lite"/>
    </source>
</evidence>
<evidence type="ECO:0000313" key="2">
    <source>
        <dbReference type="EMBL" id="AKJ07627.1"/>
    </source>
</evidence>
<dbReference type="EMBL" id="CP011509">
    <property type="protein sequence ID" value="AKJ07627.1"/>
    <property type="molecule type" value="Genomic_DNA"/>
</dbReference>
<proteinExistence type="predicted"/>
<protein>
    <submittedName>
        <fullName evidence="2">Uncharacterized protein</fullName>
    </submittedName>
</protein>
<gene>
    <name evidence="2" type="ORF">AA314_09253</name>
</gene>
<reference evidence="2 3" key="1">
    <citation type="submission" date="2015-05" db="EMBL/GenBank/DDBJ databases">
        <title>Genome assembly of Archangium gephyra DSM 2261.</title>
        <authorList>
            <person name="Sharma G."/>
            <person name="Subramanian S."/>
        </authorList>
    </citation>
    <scope>NUCLEOTIDE SEQUENCE [LARGE SCALE GENOMIC DNA]</scope>
    <source>
        <strain evidence="2 3">DSM 2261</strain>
    </source>
</reference>
<sequence>MRPPHEPAFRSLRRREKANAGSSRPHPWAGLLAVGLRPRRTPRLPEGLLHLPPVATPEWRLPRTPALTSGLPDHSGGTAPDSHRLPS</sequence>
<name>A0AAC8QH64_9BACT</name>
<organism evidence="2 3">
    <name type="scientific">Archangium gephyra</name>
    <dbReference type="NCBI Taxonomy" id="48"/>
    <lineage>
        <taxon>Bacteria</taxon>
        <taxon>Pseudomonadati</taxon>
        <taxon>Myxococcota</taxon>
        <taxon>Myxococcia</taxon>
        <taxon>Myxococcales</taxon>
        <taxon>Cystobacterineae</taxon>
        <taxon>Archangiaceae</taxon>
        <taxon>Archangium</taxon>
    </lineage>
</organism>
<feature type="region of interest" description="Disordered" evidence="1">
    <location>
        <begin position="1"/>
        <end position="30"/>
    </location>
</feature>
<evidence type="ECO:0000313" key="3">
    <source>
        <dbReference type="Proteomes" id="UP000035579"/>
    </source>
</evidence>
<dbReference type="Proteomes" id="UP000035579">
    <property type="component" value="Chromosome"/>
</dbReference>